<evidence type="ECO:0000313" key="2">
    <source>
        <dbReference type="EMBL" id="KAH3833413.1"/>
    </source>
</evidence>
<protein>
    <submittedName>
        <fullName evidence="2">Uncharacterized protein</fullName>
    </submittedName>
</protein>
<dbReference type="AlphaFoldDB" id="A0A9D4QIX3"/>
<sequence>MCSKLEYGSVMWDPYQQGDIDKLERVQRCATRFITKNYKSRQDGYVLAMLDKLRPPHLTREATPPEIDVPVQGSGLARTGYQY</sequence>
<gene>
    <name evidence="2" type="ORF">DPMN_106723</name>
</gene>
<reference evidence="2" key="2">
    <citation type="submission" date="2020-11" db="EMBL/GenBank/DDBJ databases">
        <authorList>
            <person name="McCartney M.A."/>
            <person name="Auch B."/>
            <person name="Kono T."/>
            <person name="Mallez S."/>
            <person name="Becker A."/>
            <person name="Gohl D.M."/>
            <person name="Silverstein K.A.T."/>
            <person name="Koren S."/>
            <person name="Bechman K.B."/>
            <person name="Herman A."/>
            <person name="Abrahante J.E."/>
            <person name="Garbe J."/>
        </authorList>
    </citation>
    <scope>NUCLEOTIDE SEQUENCE</scope>
    <source>
        <strain evidence="2">Duluth1</strain>
        <tissue evidence="2">Whole animal</tissue>
    </source>
</reference>
<evidence type="ECO:0000256" key="1">
    <source>
        <dbReference type="SAM" id="MobiDB-lite"/>
    </source>
</evidence>
<feature type="region of interest" description="Disordered" evidence="1">
    <location>
        <begin position="57"/>
        <end position="83"/>
    </location>
</feature>
<keyword evidence="3" id="KW-1185">Reference proteome</keyword>
<evidence type="ECO:0000313" key="3">
    <source>
        <dbReference type="Proteomes" id="UP000828390"/>
    </source>
</evidence>
<comment type="caution">
    <text evidence="2">The sequence shown here is derived from an EMBL/GenBank/DDBJ whole genome shotgun (WGS) entry which is preliminary data.</text>
</comment>
<accession>A0A9D4QIX3</accession>
<proteinExistence type="predicted"/>
<organism evidence="2 3">
    <name type="scientific">Dreissena polymorpha</name>
    <name type="common">Zebra mussel</name>
    <name type="synonym">Mytilus polymorpha</name>
    <dbReference type="NCBI Taxonomy" id="45954"/>
    <lineage>
        <taxon>Eukaryota</taxon>
        <taxon>Metazoa</taxon>
        <taxon>Spiralia</taxon>
        <taxon>Lophotrochozoa</taxon>
        <taxon>Mollusca</taxon>
        <taxon>Bivalvia</taxon>
        <taxon>Autobranchia</taxon>
        <taxon>Heteroconchia</taxon>
        <taxon>Euheterodonta</taxon>
        <taxon>Imparidentia</taxon>
        <taxon>Neoheterodontei</taxon>
        <taxon>Myida</taxon>
        <taxon>Dreissenoidea</taxon>
        <taxon>Dreissenidae</taxon>
        <taxon>Dreissena</taxon>
    </lineage>
</organism>
<dbReference type="EMBL" id="JAIWYP010000004">
    <property type="protein sequence ID" value="KAH3833413.1"/>
    <property type="molecule type" value="Genomic_DNA"/>
</dbReference>
<name>A0A9D4QIX3_DREPO</name>
<reference evidence="2" key="1">
    <citation type="journal article" date="2019" name="bioRxiv">
        <title>The Genome of the Zebra Mussel, Dreissena polymorpha: A Resource for Invasive Species Research.</title>
        <authorList>
            <person name="McCartney M.A."/>
            <person name="Auch B."/>
            <person name="Kono T."/>
            <person name="Mallez S."/>
            <person name="Zhang Y."/>
            <person name="Obille A."/>
            <person name="Becker A."/>
            <person name="Abrahante J.E."/>
            <person name="Garbe J."/>
            <person name="Badalamenti J.P."/>
            <person name="Herman A."/>
            <person name="Mangelson H."/>
            <person name="Liachko I."/>
            <person name="Sullivan S."/>
            <person name="Sone E.D."/>
            <person name="Koren S."/>
            <person name="Silverstein K.A.T."/>
            <person name="Beckman K.B."/>
            <person name="Gohl D.M."/>
        </authorList>
    </citation>
    <scope>NUCLEOTIDE SEQUENCE</scope>
    <source>
        <strain evidence="2">Duluth1</strain>
        <tissue evidence="2">Whole animal</tissue>
    </source>
</reference>
<dbReference type="Proteomes" id="UP000828390">
    <property type="component" value="Unassembled WGS sequence"/>
</dbReference>